<dbReference type="PANTHER" id="PTHR23346:SF7">
    <property type="entry name" value="STALLED RIBOSOME SENSOR GCN1"/>
    <property type="match status" value="1"/>
</dbReference>
<evidence type="ECO:0000256" key="1">
    <source>
        <dbReference type="ARBA" id="ARBA00022737"/>
    </source>
</evidence>
<keyword evidence="1" id="KW-0677">Repeat</keyword>
<protein>
    <submittedName>
        <fullName evidence="5">RING-type E3 ubiquitin transferase listerin</fullName>
    </submittedName>
</protein>
<proteinExistence type="predicted"/>
<dbReference type="GO" id="GO:0034198">
    <property type="term" value="P:cellular response to amino acid starvation"/>
    <property type="evidence" value="ECO:0007669"/>
    <property type="project" value="TreeGrafter"/>
</dbReference>
<gene>
    <name evidence="3" type="ORF">HPBE_LOCUS24439</name>
</gene>
<dbReference type="GO" id="GO:0019887">
    <property type="term" value="F:protein kinase regulator activity"/>
    <property type="evidence" value="ECO:0007669"/>
    <property type="project" value="TreeGrafter"/>
</dbReference>
<evidence type="ECO:0000256" key="2">
    <source>
        <dbReference type="SAM" id="Coils"/>
    </source>
</evidence>
<dbReference type="GO" id="GO:0005829">
    <property type="term" value="C:cytosol"/>
    <property type="evidence" value="ECO:0007669"/>
    <property type="project" value="TreeGrafter"/>
</dbReference>
<dbReference type="Proteomes" id="UP000050761">
    <property type="component" value="Unassembled WGS sequence"/>
</dbReference>
<feature type="coiled-coil region" evidence="2">
    <location>
        <begin position="436"/>
        <end position="475"/>
    </location>
</feature>
<evidence type="ECO:0000313" key="3">
    <source>
        <dbReference type="EMBL" id="VDP45032.1"/>
    </source>
</evidence>
<dbReference type="WBParaSite" id="HPBE_0002444001-mRNA-1">
    <property type="protein sequence ID" value="HPBE_0002444001-mRNA-1"/>
    <property type="gene ID" value="HPBE_0002444001"/>
</dbReference>
<dbReference type="EMBL" id="UZAH01036349">
    <property type="protein sequence ID" value="VDP45032.1"/>
    <property type="molecule type" value="Genomic_DNA"/>
</dbReference>
<name>A0A183GP20_HELPZ</name>
<dbReference type="OrthoDB" id="5148094at2759"/>
<dbReference type="PANTHER" id="PTHR23346">
    <property type="entry name" value="TRANSLATIONAL ACTIVATOR GCN1-RELATED"/>
    <property type="match status" value="1"/>
</dbReference>
<accession>A0A3P8D166</accession>
<organism evidence="4 5">
    <name type="scientific">Heligmosomoides polygyrus</name>
    <name type="common">Parasitic roundworm</name>
    <dbReference type="NCBI Taxonomy" id="6339"/>
    <lineage>
        <taxon>Eukaryota</taxon>
        <taxon>Metazoa</taxon>
        <taxon>Ecdysozoa</taxon>
        <taxon>Nematoda</taxon>
        <taxon>Chromadorea</taxon>
        <taxon>Rhabditida</taxon>
        <taxon>Rhabditina</taxon>
        <taxon>Rhabditomorpha</taxon>
        <taxon>Strongyloidea</taxon>
        <taxon>Heligmosomidae</taxon>
        <taxon>Heligmosomoides</taxon>
    </lineage>
</organism>
<sequence>MNHSAAKTSEERIAILEGVAQCAESQNGNSSELEKIACDVVAKTTSPDKEGHENVVTAQWNASVSWAKRLSSNSSALVAVFKAAPLLLSAVRHIGDMRALPEGCEKQLWQEFESVPKEPLQFISLALLLLKSSDVGTPEHTKVWEKACVYDGILKDRALCAMTSDDAMIWVDLVEKIILERPKSVNNSSYPPICMKSLTLLLFWPHWQVRKCSSWALEQILMGEKSRFAEELADAIFTETINGYVDQTLRKVKQSQQEQSMQEQSFTVPGEWYVQVLRLLLSPKGADIDKLAIHTLLLASIQRLVEVDGSVWLRWMHDHADTARLEASEVFREASIKLVLRCPDRGVRDNALITLVALNVPSVRTGLWSHIEKSLAELDVDEYVQIPEKSVHIFQCTEGHLYNTEVLDFDEGEITHNMRRENKAYSFRDQLAEIQLRRELAEKKRKEGKLTALQKQVMEKELAKEKEIRDEMRKLFIVAEAKLDEARAMVAADHSGAMARANLLFDYCLPLTRSYLVAKEASQLFFAYRDVAFPHTEDYLGMLFLKCTLSEPLTQAIQRCLQLLNERAFVVNTGDDDDTFVFEDIVGAPQLTVLYPMIHRLLAPTSQYGDDVREAVLTLLQNAVHKRFLKVQDWNF</sequence>
<reference evidence="5" key="2">
    <citation type="submission" date="2019-09" db="UniProtKB">
        <authorList>
            <consortium name="WormBaseParasite"/>
        </authorList>
    </citation>
    <scope>IDENTIFICATION</scope>
</reference>
<keyword evidence="2" id="KW-0175">Coiled coil</keyword>
<dbReference type="GO" id="GO:0006417">
    <property type="term" value="P:regulation of translation"/>
    <property type="evidence" value="ECO:0007669"/>
    <property type="project" value="TreeGrafter"/>
</dbReference>
<reference evidence="3 4" key="1">
    <citation type="submission" date="2018-11" db="EMBL/GenBank/DDBJ databases">
        <authorList>
            <consortium name="Pathogen Informatics"/>
        </authorList>
    </citation>
    <scope>NUCLEOTIDE SEQUENCE [LARGE SCALE GENOMIC DNA]</scope>
</reference>
<keyword evidence="4" id="KW-1185">Reference proteome</keyword>
<evidence type="ECO:0000313" key="4">
    <source>
        <dbReference type="Proteomes" id="UP000050761"/>
    </source>
</evidence>
<accession>A0A183GP20</accession>
<evidence type="ECO:0000313" key="5">
    <source>
        <dbReference type="WBParaSite" id="HPBE_0002444001-mRNA-1"/>
    </source>
</evidence>
<dbReference type="AlphaFoldDB" id="A0A183GP20"/>